<evidence type="ECO:0000259" key="2">
    <source>
        <dbReference type="Pfam" id="PF00723"/>
    </source>
</evidence>
<feature type="domain" description="Trehalase-like N-terminal" evidence="3">
    <location>
        <begin position="11"/>
        <end position="160"/>
    </location>
</feature>
<dbReference type="AlphaFoldDB" id="A0A953JDR3"/>
<accession>A0A953JDR3</accession>
<protein>
    <submittedName>
        <fullName evidence="4">Glycoside hydrolase family 15 protein</fullName>
    </submittedName>
</protein>
<evidence type="ECO:0000313" key="4">
    <source>
        <dbReference type="EMBL" id="MBZ0155871.1"/>
    </source>
</evidence>
<reference evidence="4" key="2">
    <citation type="submission" date="2021-08" db="EMBL/GenBank/DDBJ databases">
        <authorList>
            <person name="Dalcin Martins P."/>
        </authorList>
    </citation>
    <scope>NUCLEOTIDE SEQUENCE</scope>
    <source>
        <strain evidence="4">MAG_39</strain>
    </source>
</reference>
<feature type="region of interest" description="Disordered" evidence="1">
    <location>
        <begin position="602"/>
        <end position="621"/>
    </location>
</feature>
<keyword evidence="4" id="KW-0378">Hydrolase</keyword>
<feature type="domain" description="GH15-like" evidence="2">
    <location>
        <begin position="232"/>
        <end position="590"/>
    </location>
</feature>
<dbReference type="SUPFAM" id="SSF48208">
    <property type="entry name" value="Six-hairpin glycosidases"/>
    <property type="match status" value="1"/>
</dbReference>
<dbReference type="InterPro" id="IPR008928">
    <property type="entry name" value="6-hairpin_glycosidase_sf"/>
</dbReference>
<name>A0A953JDR3_9BACT</name>
<gene>
    <name evidence="4" type="ORF">K8I29_06605</name>
</gene>
<evidence type="ECO:0000259" key="3">
    <source>
        <dbReference type="Pfam" id="PF19291"/>
    </source>
</evidence>
<dbReference type="Pfam" id="PF00723">
    <property type="entry name" value="Glyco_hydro_15"/>
    <property type="match status" value="1"/>
</dbReference>
<proteinExistence type="predicted"/>
<organism evidence="4 5">
    <name type="scientific">Candidatus Nitrobium versatile</name>
    <dbReference type="NCBI Taxonomy" id="2884831"/>
    <lineage>
        <taxon>Bacteria</taxon>
        <taxon>Pseudomonadati</taxon>
        <taxon>Nitrospirota</taxon>
        <taxon>Nitrospiria</taxon>
        <taxon>Nitrospirales</taxon>
        <taxon>Nitrospiraceae</taxon>
        <taxon>Candidatus Nitrobium</taxon>
    </lineage>
</organism>
<dbReference type="GO" id="GO:0005975">
    <property type="term" value="P:carbohydrate metabolic process"/>
    <property type="evidence" value="ECO:0007669"/>
    <property type="project" value="InterPro"/>
</dbReference>
<dbReference type="InterPro" id="IPR012341">
    <property type="entry name" value="6hp_glycosidase-like_sf"/>
</dbReference>
<reference evidence="4" key="1">
    <citation type="journal article" date="2021" name="bioRxiv">
        <title>Unraveling nitrogen, sulfur and carbon metabolic pathways and microbial community transcriptional responses to substrate deprivation and toxicity stresses in a bioreactor mimicking anoxic brackish coastal sediment conditions.</title>
        <authorList>
            <person name="Martins P.D."/>
            <person name="Echeveste M.J."/>
            <person name="Arshad A."/>
            <person name="Kurth J."/>
            <person name="Ouboter H."/>
            <person name="Jetten M.S.M."/>
            <person name="Welte C.U."/>
        </authorList>
    </citation>
    <scope>NUCLEOTIDE SEQUENCE</scope>
    <source>
        <strain evidence="4">MAG_39</strain>
    </source>
</reference>
<dbReference type="Pfam" id="PF19291">
    <property type="entry name" value="TREH_N"/>
    <property type="match status" value="1"/>
</dbReference>
<dbReference type="InterPro" id="IPR045582">
    <property type="entry name" value="Trehalase-like_N"/>
</dbReference>
<dbReference type="Proteomes" id="UP000705867">
    <property type="component" value="Unassembled WGS sequence"/>
</dbReference>
<dbReference type="EMBL" id="JAIOIV010000051">
    <property type="protein sequence ID" value="MBZ0155871.1"/>
    <property type="molecule type" value="Genomic_DNA"/>
</dbReference>
<dbReference type="PANTHER" id="PTHR31616:SF0">
    <property type="entry name" value="GLUCAN 1,4-ALPHA-GLUCOSIDASE"/>
    <property type="match status" value="1"/>
</dbReference>
<dbReference type="InterPro" id="IPR011613">
    <property type="entry name" value="GH15-like"/>
</dbReference>
<dbReference type="PANTHER" id="PTHR31616">
    <property type="entry name" value="TREHALASE"/>
    <property type="match status" value="1"/>
</dbReference>
<comment type="caution">
    <text evidence="4">The sequence shown here is derived from an EMBL/GenBank/DDBJ whole genome shotgun (WGS) entry which is preliminary data.</text>
</comment>
<evidence type="ECO:0000313" key="5">
    <source>
        <dbReference type="Proteomes" id="UP000705867"/>
    </source>
</evidence>
<sequence length="621" mass="70479">MREFKRLGEYGIIGDLDTCALIAKDGSLDWCCFPHLESPSIFAAILDPEKGGCFALHPSSSSFTAEQKYIENTNVLQTLFRTPSGKVELTDFMLPREAPGDQETARHTLFRKVTATSGTGEMVLEFSPRFDYGRGETNTERTQGGVAAQGEHGTAYLLSPVPCEVRDGSAYASFRLREGETFWFITTYNRPVSATPAEGELLLRRTIGYWKNWVHKCESRRCVFEGPWHGLIVRSSLVLKLLTHTQTSAICAAPTTSLPEEIGGVRNWDYRYNWLRDASFTVQAFFSLGYAKEAKEFLRWCYDKFKRFPPPEIKPLYSLHGDAELEEEELGHLSGYRNSRPVRIGNAAYRQIQLDVFGELIQAIYDTTRYGVDIAPEDWPHLDGILDYICFNWKAMDQGIWEPRCEPRHYTHSKLMCWVALDRGIRIVENLGLDMDLSDWKRVREEIREAILTRGFSKRMNSFVQFFGAEEIDASSLLIPLMEFLPFDDSRVQGTVDAVMKNLMRNGFVYRYRNDDGIQGSEGCFILCTFWLVNVLALSGRGEEAREIFENICACTSPLGLLSEEIDPDTGELLGNYPQAYSHIGLINSALYLGKALAKEQKGPEPVSTPFPRDYPFPALR</sequence>
<dbReference type="Gene3D" id="1.50.10.10">
    <property type="match status" value="1"/>
</dbReference>
<dbReference type="GO" id="GO:0004553">
    <property type="term" value="F:hydrolase activity, hydrolyzing O-glycosyl compounds"/>
    <property type="evidence" value="ECO:0007669"/>
    <property type="project" value="TreeGrafter"/>
</dbReference>
<evidence type="ECO:0000256" key="1">
    <source>
        <dbReference type="SAM" id="MobiDB-lite"/>
    </source>
</evidence>